<proteinExistence type="predicted"/>
<comment type="subcellular location">
    <subcellularLocation>
        <location evidence="1">Host cell</location>
    </subcellularLocation>
    <subcellularLocation>
        <location evidence="2">Secreted</location>
    </subcellularLocation>
</comment>
<sequence length="169" mass="18370">MVKLFSVIVGVAGAAFPVDIDANQTVGDLKKAIKAENEDIKCPARELQLFLAKTADGAWLDGAGAAAVALDERGHPQGCVQMDPLLWLKNVKYFGDNFQPGEGQVHVLVVVPGHVRVDIGGTASRALKYKQQDTDGGSSTLNASYLSYWRSLQSLFWRSERIQPTKKDV</sequence>
<dbReference type="Pfam" id="PF20147">
    <property type="entry name" value="Crinkler"/>
    <property type="match status" value="1"/>
</dbReference>
<accession>A0A6A3RS09</accession>
<feature type="domain" description="Crinkler effector protein N-terminal" evidence="4">
    <location>
        <begin position="2"/>
        <end position="110"/>
    </location>
</feature>
<dbReference type="GO" id="GO:0005576">
    <property type="term" value="C:extracellular region"/>
    <property type="evidence" value="ECO:0007669"/>
    <property type="project" value="UniProtKB-SubCell"/>
</dbReference>
<evidence type="ECO:0000256" key="1">
    <source>
        <dbReference type="ARBA" id="ARBA00004340"/>
    </source>
</evidence>
<evidence type="ECO:0000256" key="3">
    <source>
        <dbReference type="ARBA" id="ARBA00022525"/>
    </source>
</evidence>
<dbReference type="GO" id="GO:0043657">
    <property type="term" value="C:host cell"/>
    <property type="evidence" value="ECO:0007669"/>
    <property type="project" value="UniProtKB-SubCell"/>
</dbReference>
<dbReference type="Proteomes" id="UP000441208">
    <property type="component" value="Unassembled WGS sequence"/>
</dbReference>
<evidence type="ECO:0000259" key="4">
    <source>
        <dbReference type="Pfam" id="PF20147"/>
    </source>
</evidence>
<protein>
    <recommendedName>
        <fullName evidence="4">Crinkler effector protein N-terminal domain-containing protein</fullName>
    </recommendedName>
</protein>
<dbReference type="EMBL" id="QXFZ01000869">
    <property type="protein sequence ID" value="KAE9102560.1"/>
    <property type="molecule type" value="Genomic_DNA"/>
</dbReference>
<comment type="caution">
    <text evidence="5">The sequence shown here is derived from an EMBL/GenBank/DDBJ whole genome shotgun (WGS) entry which is preliminary data.</text>
</comment>
<reference evidence="5 6" key="1">
    <citation type="submission" date="2018-08" db="EMBL/GenBank/DDBJ databases">
        <title>Genomic investigation of the strawberry pathogen Phytophthora fragariae indicates pathogenicity is determined by transcriptional variation in three key races.</title>
        <authorList>
            <person name="Adams T.M."/>
            <person name="Armitage A.D."/>
            <person name="Sobczyk M.K."/>
            <person name="Bates H.J."/>
            <person name="Dunwell J.M."/>
            <person name="Nellist C.F."/>
            <person name="Harrison R.J."/>
        </authorList>
    </citation>
    <scope>NUCLEOTIDE SEQUENCE [LARGE SCALE GENOMIC DNA]</scope>
    <source>
        <strain evidence="5 6">NOV-71</strain>
    </source>
</reference>
<dbReference type="InterPro" id="IPR045379">
    <property type="entry name" value="Crinkler_N"/>
</dbReference>
<evidence type="ECO:0000256" key="2">
    <source>
        <dbReference type="ARBA" id="ARBA00004613"/>
    </source>
</evidence>
<gene>
    <name evidence="5" type="ORF">PF007_g14721</name>
</gene>
<name>A0A6A3RS09_9STRA</name>
<evidence type="ECO:0000313" key="5">
    <source>
        <dbReference type="EMBL" id="KAE9102560.1"/>
    </source>
</evidence>
<evidence type="ECO:0000313" key="6">
    <source>
        <dbReference type="Proteomes" id="UP000441208"/>
    </source>
</evidence>
<dbReference type="AlphaFoldDB" id="A0A6A3RS09"/>
<organism evidence="5 6">
    <name type="scientific">Phytophthora fragariae</name>
    <dbReference type="NCBI Taxonomy" id="53985"/>
    <lineage>
        <taxon>Eukaryota</taxon>
        <taxon>Sar</taxon>
        <taxon>Stramenopiles</taxon>
        <taxon>Oomycota</taxon>
        <taxon>Peronosporomycetes</taxon>
        <taxon>Peronosporales</taxon>
        <taxon>Peronosporaceae</taxon>
        <taxon>Phytophthora</taxon>
    </lineage>
</organism>
<keyword evidence="3" id="KW-0964">Secreted</keyword>
<dbReference type="CDD" id="cd17039">
    <property type="entry name" value="Ubl_ubiquitin_like"/>
    <property type="match status" value="1"/>
</dbReference>